<dbReference type="InterPro" id="IPR002559">
    <property type="entry name" value="Transposase_11"/>
</dbReference>
<protein>
    <submittedName>
        <fullName evidence="2">ISAs1 family transposase</fullName>
    </submittedName>
</protein>
<sequence>AQAVREHWSIENGQHWVLDIAFREDEQRMRIQNAAENAAILRRMALNLLKQEKTVKLGIKSKRKLCGWKNEYLLKVLYAGLQQV</sequence>
<dbReference type="InterPro" id="IPR047647">
    <property type="entry name" value="ISAs1_transpos"/>
</dbReference>
<dbReference type="PANTHER" id="PTHR30298">
    <property type="entry name" value="H REPEAT-ASSOCIATED PREDICTED TRANSPOSASE"/>
    <property type="match status" value="1"/>
</dbReference>
<name>A0A1R1A506_PAELA</name>
<dbReference type="PANTHER" id="PTHR30298:SF0">
    <property type="entry name" value="PROTEIN YBFL-RELATED"/>
    <property type="match status" value="1"/>
</dbReference>
<gene>
    <name evidence="2" type="ORF">BK123_34365</name>
</gene>
<reference evidence="2 3" key="1">
    <citation type="submission" date="2016-11" db="EMBL/GenBank/DDBJ databases">
        <title>Paenibacillus species isolates.</title>
        <authorList>
            <person name="Beno S.M."/>
        </authorList>
    </citation>
    <scope>NUCLEOTIDE SEQUENCE [LARGE SCALE GENOMIC DNA]</scope>
    <source>
        <strain evidence="2 3">FSL F4-0100</strain>
    </source>
</reference>
<dbReference type="GO" id="GO:0006313">
    <property type="term" value="P:DNA transposition"/>
    <property type="evidence" value="ECO:0007669"/>
    <property type="project" value="InterPro"/>
</dbReference>
<dbReference type="Proteomes" id="UP000187074">
    <property type="component" value="Unassembled WGS sequence"/>
</dbReference>
<evidence type="ECO:0000259" key="1">
    <source>
        <dbReference type="Pfam" id="PF01609"/>
    </source>
</evidence>
<evidence type="ECO:0000313" key="3">
    <source>
        <dbReference type="Proteomes" id="UP000187074"/>
    </source>
</evidence>
<proteinExistence type="predicted"/>
<dbReference type="GO" id="GO:0004803">
    <property type="term" value="F:transposase activity"/>
    <property type="evidence" value="ECO:0007669"/>
    <property type="project" value="InterPro"/>
</dbReference>
<accession>A0A1R1A506</accession>
<comment type="caution">
    <text evidence="2">The sequence shown here is derived from an EMBL/GenBank/DDBJ whole genome shotgun (WGS) entry which is preliminary data.</text>
</comment>
<dbReference type="EMBL" id="MRTF01000040">
    <property type="protein sequence ID" value="OME80591.1"/>
    <property type="molecule type" value="Genomic_DNA"/>
</dbReference>
<dbReference type="Pfam" id="PF01609">
    <property type="entry name" value="DDE_Tnp_1"/>
    <property type="match status" value="1"/>
</dbReference>
<dbReference type="NCBIfam" id="NF033564">
    <property type="entry name" value="transpos_ISAs1"/>
    <property type="match status" value="1"/>
</dbReference>
<organism evidence="2 3">
    <name type="scientific">Paenibacillus lautus</name>
    <name type="common">Bacillus lautus</name>
    <dbReference type="NCBI Taxonomy" id="1401"/>
    <lineage>
        <taxon>Bacteria</taxon>
        <taxon>Bacillati</taxon>
        <taxon>Bacillota</taxon>
        <taxon>Bacilli</taxon>
        <taxon>Bacillales</taxon>
        <taxon>Paenibacillaceae</taxon>
        <taxon>Paenibacillus</taxon>
    </lineage>
</organism>
<evidence type="ECO:0000313" key="2">
    <source>
        <dbReference type="EMBL" id="OME80591.1"/>
    </source>
</evidence>
<feature type="domain" description="Transposase IS4-like" evidence="1">
    <location>
        <begin position="4"/>
        <end position="48"/>
    </location>
</feature>
<dbReference type="InterPro" id="IPR051698">
    <property type="entry name" value="Transposase_11-like"/>
</dbReference>
<dbReference type="OrthoDB" id="9815086at2"/>
<dbReference type="RefSeq" id="WP_144023553.1">
    <property type="nucleotide sequence ID" value="NZ_MRTF01000040.1"/>
</dbReference>
<dbReference type="AlphaFoldDB" id="A0A1R1A506"/>
<dbReference type="GO" id="GO:0003677">
    <property type="term" value="F:DNA binding"/>
    <property type="evidence" value="ECO:0007669"/>
    <property type="project" value="InterPro"/>
</dbReference>
<feature type="non-terminal residue" evidence="2">
    <location>
        <position position="1"/>
    </location>
</feature>